<dbReference type="AlphaFoldDB" id="G4QIS6"/>
<dbReference type="InterPro" id="IPR005225">
    <property type="entry name" value="Small_GTP-bd"/>
</dbReference>
<dbReference type="Gene3D" id="3.40.50.300">
    <property type="entry name" value="P-loop containing nucleotide triphosphate hydrolases"/>
    <property type="match status" value="1"/>
</dbReference>
<dbReference type="SUPFAM" id="SSF52540">
    <property type="entry name" value="P-loop containing nucleoside triphosphate hydrolases"/>
    <property type="match status" value="1"/>
</dbReference>
<dbReference type="NCBIfam" id="TIGR00231">
    <property type="entry name" value="small_GTP"/>
    <property type="match status" value="1"/>
</dbReference>
<dbReference type="SMART" id="SM00175">
    <property type="entry name" value="RAB"/>
    <property type="match status" value="1"/>
</dbReference>
<organism evidence="3 4">
    <name type="scientific">Glaciecola nitratireducens (strain JCM 12485 / KCTC 12276 / FR1064)</name>
    <dbReference type="NCBI Taxonomy" id="1085623"/>
    <lineage>
        <taxon>Bacteria</taxon>
        <taxon>Pseudomonadati</taxon>
        <taxon>Pseudomonadota</taxon>
        <taxon>Gammaproteobacteria</taxon>
        <taxon>Alteromonadales</taxon>
        <taxon>Alteromonadaceae</taxon>
        <taxon>Brumicola</taxon>
    </lineage>
</organism>
<dbReference type="GO" id="GO:0003924">
    <property type="term" value="F:GTPase activity"/>
    <property type="evidence" value="ECO:0007669"/>
    <property type="project" value="InterPro"/>
</dbReference>
<gene>
    <name evidence="3" type="ordered locus">GNIT_3136</name>
</gene>
<dbReference type="KEGG" id="gni:GNIT_3136"/>
<evidence type="ECO:0000313" key="3">
    <source>
        <dbReference type="EMBL" id="AEP31231.1"/>
    </source>
</evidence>
<dbReference type="GO" id="GO:0005525">
    <property type="term" value="F:GTP binding"/>
    <property type="evidence" value="ECO:0007669"/>
    <property type="project" value="UniProtKB-KW"/>
</dbReference>
<dbReference type="Pfam" id="PF00071">
    <property type="entry name" value="Ras"/>
    <property type="match status" value="1"/>
</dbReference>
<sequence length="164" mass="18425">MMLQKKICVLGPTGVGKTSLIKQFVEGIFSEKYLTSIGVKIDKKIIDSTFTPIQLMIWDLEGIDKYCGFNPRYLRGAAAYIIVMDQTRSASFVEAIEIFKEAQKHSDSPAFLVINKQDLPTAISWEQNDVESVSALFKGHFLTSAKTGSQVEEMFRFLAKTIMD</sequence>
<dbReference type="InterPro" id="IPR001806">
    <property type="entry name" value="Small_GTPase"/>
</dbReference>
<proteinExistence type="predicted"/>
<protein>
    <submittedName>
        <fullName evidence="3">Small GTP-binding protein</fullName>
    </submittedName>
</protein>
<keyword evidence="4" id="KW-1185">Reference proteome</keyword>
<dbReference type="Proteomes" id="UP000009282">
    <property type="component" value="Chromosome"/>
</dbReference>
<dbReference type="PANTHER" id="PTHR24073">
    <property type="entry name" value="DRAB5-RELATED"/>
    <property type="match status" value="1"/>
</dbReference>
<accession>G4QIS6</accession>
<dbReference type="PROSITE" id="PS51419">
    <property type="entry name" value="RAB"/>
    <property type="match status" value="1"/>
</dbReference>
<reference evidence="3 4" key="1">
    <citation type="journal article" date="2011" name="J. Bacteriol.">
        <title>Complete genome sequence of seawater bacterium Glaciecola nitratireducens FR1064T.</title>
        <authorList>
            <person name="Bian F."/>
            <person name="Qin Q.L."/>
            <person name="Xie B.B."/>
            <person name="Shu Y.L."/>
            <person name="Zhang X.Y."/>
            <person name="Yu Y."/>
            <person name="Chen B."/>
            <person name="Chen X.L."/>
            <person name="Zhou B.C."/>
            <person name="Zhang Y.Z."/>
        </authorList>
    </citation>
    <scope>NUCLEOTIDE SEQUENCE [LARGE SCALE GENOMIC DNA]</scope>
    <source>
        <strain evidence="4">JCM 12485 / KCTC 12276 / FR1064</strain>
    </source>
</reference>
<dbReference type="STRING" id="1085623.GNIT_3136"/>
<keyword evidence="1" id="KW-0547">Nucleotide-binding</keyword>
<dbReference type="eggNOG" id="COG1100">
    <property type="taxonomic scope" value="Bacteria"/>
</dbReference>
<evidence type="ECO:0000256" key="2">
    <source>
        <dbReference type="ARBA" id="ARBA00023134"/>
    </source>
</evidence>
<evidence type="ECO:0000256" key="1">
    <source>
        <dbReference type="ARBA" id="ARBA00022741"/>
    </source>
</evidence>
<evidence type="ECO:0000313" key="4">
    <source>
        <dbReference type="Proteomes" id="UP000009282"/>
    </source>
</evidence>
<dbReference type="HOGENOM" id="CLU_041217_10_6_6"/>
<dbReference type="InterPro" id="IPR027417">
    <property type="entry name" value="P-loop_NTPase"/>
</dbReference>
<dbReference type="CDD" id="cd00154">
    <property type="entry name" value="Rab"/>
    <property type="match status" value="1"/>
</dbReference>
<dbReference type="PRINTS" id="PR00449">
    <property type="entry name" value="RASTRNSFRMNG"/>
</dbReference>
<dbReference type="SMART" id="SM00173">
    <property type="entry name" value="RAS"/>
    <property type="match status" value="1"/>
</dbReference>
<name>G4QIS6_GLANF</name>
<dbReference type="EMBL" id="CP003060">
    <property type="protein sequence ID" value="AEP31231.1"/>
    <property type="molecule type" value="Genomic_DNA"/>
</dbReference>
<keyword evidence="2" id="KW-0342">GTP-binding</keyword>